<dbReference type="InterPro" id="IPR029044">
    <property type="entry name" value="Nucleotide-diphossugar_trans"/>
</dbReference>
<name>A0A381R312_9ZZZZ</name>
<dbReference type="PROSITE" id="PS01295">
    <property type="entry name" value="ISPD"/>
    <property type="match status" value="1"/>
</dbReference>
<evidence type="ECO:0000256" key="1">
    <source>
        <dbReference type="ARBA" id="ARBA00004787"/>
    </source>
</evidence>
<dbReference type="EC" id="2.7.7.60" evidence="3"/>
<keyword evidence="5" id="KW-0548">Nucleotidyltransferase</keyword>
<proteinExistence type="inferred from homology"/>
<organism evidence="7">
    <name type="scientific">marine metagenome</name>
    <dbReference type="NCBI Taxonomy" id="408172"/>
    <lineage>
        <taxon>unclassified sequences</taxon>
        <taxon>metagenomes</taxon>
        <taxon>ecological metagenomes</taxon>
    </lineage>
</organism>
<evidence type="ECO:0000256" key="6">
    <source>
        <dbReference type="ARBA" id="ARBA00023229"/>
    </source>
</evidence>
<comment type="similarity">
    <text evidence="2">Belongs to the IspD/TarI cytidylyltransferase family. IspD subfamily.</text>
</comment>
<evidence type="ECO:0000256" key="2">
    <source>
        <dbReference type="ARBA" id="ARBA00009789"/>
    </source>
</evidence>
<evidence type="ECO:0000256" key="3">
    <source>
        <dbReference type="ARBA" id="ARBA00012526"/>
    </source>
</evidence>
<gene>
    <name evidence="7" type="ORF">METZ01_LOCUS38980</name>
</gene>
<dbReference type="InterPro" id="IPR050088">
    <property type="entry name" value="IspD/TarI_cytidylyltransf_bact"/>
</dbReference>
<evidence type="ECO:0000256" key="5">
    <source>
        <dbReference type="ARBA" id="ARBA00022695"/>
    </source>
</evidence>
<accession>A0A381R312</accession>
<dbReference type="GO" id="GO:0050518">
    <property type="term" value="F:2-C-methyl-D-erythritol 4-phosphate cytidylyltransferase activity"/>
    <property type="evidence" value="ECO:0007669"/>
    <property type="project" value="UniProtKB-EC"/>
</dbReference>
<dbReference type="EMBL" id="UINC01001666">
    <property type="protein sequence ID" value="SUZ86126.1"/>
    <property type="molecule type" value="Genomic_DNA"/>
</dbReference>
<dbReference type="FunFam" id="3.90.550.10:FF:000003">
    <property type="entry name" value="2-C-methyl-D-erythritol 4-phosphate cytidylyltransferase"/>
    <property type="match status" value="1"/>
</dbReference>
<dbReference type="GO" id="GO:0019288">
    <property type="term" value="P:isopentenyl diphosphate biosynthetic process, methylerythritol 4-phosphate pathway"/>
    <property type="evidence" value="ECO:0007669"/>
    <property type="project" value="UniProtKB-UniPathway"/>
</dbReference>
<sequence length="227" mass="25200">MKITAIIPAAGSGERFGGKKQLKRMGNRPLLFHTLQPFISSELITEIVVVVSKDDVYQVDRELKSTISVKTVKVVSGGDTRQQSVFNGLKATDKSSVLICVHDAVRPFVTETLIDKVIQACDQHDGVILAQPSTDTIKKVMNDQILETLPRETIWRAQTPQVFAKQALLEALELAESENILRTDEASLLERIGYQVGFVEGSPTNIKITTEEDWVFAEAIYKSLNND</sequence>
<dbReference type="Pfam" id="PF01128">
    <property type="entry name" value="IspD"/>
    <property type="match status" value="1"/>
</dbReference>
<dbReference type="CDD" id="cd02516">
    <property type="entry name" value="CDP-ME_synthetase"/>
    <property type="match status" value="1"/>
</dbReference>
<dbReference type="PANTHER" id="PTHR32125:SF4">
    <property type="entry name" value="2-C-METHYL-D-ERYTHRITOL 4-PHOSPHATE CYTIDYLYLTRANSFERASE, CHLOROPLASTIC"/>
    <property type="match status" value="1"/>
</dbReference>
<dbReference type="PANTHER" id="PTHR32125">
    <property type="entry name" value="2-C-METHYL-D-ERYTHRITOL 4-PHOSPHATE CYTIDYLYLTRANSFERASE, CHLOROPLASTIC"/>
    <property type="match status" value="1"/>
</dbReference>
<reference evidence="7" key="1">
    <citation type="submission" date="2018-05" db="EMBL/GenBank/DDBJ databases">
        <authorList>
            <person name="Lanie J.A."/>
            <person name="Ng W.-L."/>
            <person name="Kazmierczak K.M."/>
            <person name="Andrzejewski T.M."/>
            <person name="Davidsen T.M."/>
            <person name="Wayne K.J."/>
            <person name="Tettelin H."/>
            <person name="Glass J.I."/>
            <person name="Rusch D."/>
            <person name="Podicherti R."/>
            <person name="Tsui H.-C.T."/>
            <person name="Winkler M.E."/>
        </authorList>
    </citation>
    <scope>NUCLEOTIDE SEQUENCE</scope>
</reference>
<protein>
    <recommendedName>
        <fullName evidence="3">2-C-methyl-D-erythritol 4-phosphate cytidylyltransferase</fullName>
        <ecNumber evidence="3">2.7.7.60</ecNumber>
    </recommendedName>
</protein>
<evidence type="ECO:0000313" key="7">
    <source>
        <dbReference type="EMBL" id="SUZ86126.1"/>
    </source>
</evidence>
<evidence type="ECO:0000256" key="4">
    <source>
        <dbReference type="ARBA" id="ARBA00022679"/>
    </source>
</evidence>
<dbReference type="SUPFAM" id="SSF53448">
    <property type="entry name" value="Nucleotide-diphospho-sugar transferases"/>
    <property type="match status" value="1"/>
</dbReference>
<keyword evidence="4" id="KW-0808">Transferase</keyword>
<dbReference type="InterPro" id="IPR018294">
    <property type="entry name" value="ISPD_synthase_CS"/>
</dbReference>
<dbReference type="InterPro" id="IPR001228">
    <property type="entry name" value="IspD"/>
</dbReference>
<dbReference type="NCBIfam" id="TIGR00453">
    <property type="entry name" value="ispD"/>
    <property type="match status" value="1"/>
</dbReference>
<comment type="pathway">
    <text evidence="1">Isoprenoid biosynthesis; isopentenyl diphosphate biosynthesis via DXP pathway; isopentenyl diphosphate from 1-deoxy-D-xylulose 5-phosphate: step 2/6.</text>
</comment>
<dbReference type="HAMAP" id="MF_00108">
    <property type="entry name" value="IspD"/>
    <property type="match status" value="1"/>
</dbReference>
<dbReference type="UniPathway" id="UPA00056">
    <property type="reaction ID" value="UER00093"/>
</dbReference>
<dbReference type="InterPro" id="IPR034683">
    <property type="entry name" value="IspD/TarI"/>
</dbReference>
<keyword evidence="6" id="KW-0414">Isoprene biosynthesis</keyword>
<dbReference type="AlphaFoldDB" id="A0A381R312"/>
<dbReference type="Gene3D" id="3.90.550.10">
    <property type="entry name" value="Spore Coat Polysaccharide Biosynthesis Protein SpsA, Chain A"/>
    <property type="match status" value="1"/>
</dbReference>